<evidence type="ECO:0000256" key="3">
    <source>
        <dbReference type="ARBA" id="ARBA00022679"/>
    </source>
</evidence>
<dbReference type="PANTHER" id="PTHR43667:SF1">
    <property type="entry name" value="CYCLOPROPANE-FATTY-ACYL-PHOSPHOLIPID SYNTHASE"/>
    <property type="match status" value="1"/>
</dbReference>
<keyword evidence="8" id="KW-1185">Reference proteome</keyword>
<dbReference type="OrthoDB" id="9782855at2"/>
<evidence type="ECO:0000313" key="7">
    <source>
        <dbReference type="EMBL" id="ROR97910.1"/>
    </source>
</evidence>
<evidence type="ECO:0000256" key="2">
    <source>
        <dbReference type="ARBA" id="ARBA00022603"/>
    </source>
</evidence>
<evidence type="ECO:0000256" key="1">
    <source>
        <dbReference type="ARBA" id="ARBA00010815"/>
    </source>
</evidence>
<dbReference type="GO" id="GO:0008610">
    <property type="term" value="P:lipid biosynthetic process"/>
    <property type="evidence" value="ECO:0007669"/>
    <property type="project" value="InterPro"/>
</dbReference>
<evidence type="ECO:0000256" key="4">
    <source>
        <dbReference type="ARBA" id="ARBA00022691"/>
    </source>
</evidence>
<dbReference type="InterPro" id="IPR003333">
    <property type="entry name" value="CMAS"/>
</dbReference>
<dbReference type="PANTHER" id="PTHR43667">
    <property type="entry name" value="CYCLOPROPANE-FATTY-ACYL-PHOSPHOLIPID SYNTHASE"/>
    <property type="match status" value="1"/>
</dbReference>
<dbReference type="GO" id="GO:0032259">
    <property type="term" value="P:methylation"/>
    <property type="evidence" value="ECO:0007669"/>
    <property type="project" value="UniProtKB-KW"/>
</dbReference>
<comment type="similarity">
    <text evidence="1">Belongs to the CFA/CMAS family.</text>
</comment>
<dbReference type="GO" id="GO:0008168">
    <property type="term" value="F:methyltransferase activity"/>
    <property type="evidence" value="ECO:0007669"/>
    <property type="project" value="UniProtKB-KW"/>
</dbReference>
<accession>A0A3N2DDN9</accession>
<dbReference type="NCBIfam" id="NF008686">
    <property type="entry name" value="PRK11705.1"/>
    <property type="match status" value="1"/>
</dbReference>
<sequence length="376" mass="42994">MSNREIFENIFNEADVKINGDRPWDIVVHDDKVFDQIMLQGSIAFGEGYMDGLWDCERIDELLNRLLKINVEEKVGALNKIKVGLSKIKSFVNPQSIAKVKQDVPFHYDLGNDLFELMLDDRMAYTCAYWKDASNLNEAQEAKLDLICRKLNLQPGMRLLDIGCGWSSFMNYAAEKYGVICDGLTLSVEQQQLGQKMANDNNLPVNVILQDYREFKPEQAYDRVVSIGMIEHVGPSNYDDFFKCASSFLVDNGVFLLHTIGSPHSQHSVDPWINKYIFPNGVVPSMARLGSSIEGLLNIEDIHNFGPDYDKTLVAWEANFEKNWDKISSQYSEKFYRMWRFYLLSCAGAFRSRDLSLWQIALTKIGAELPVYVRAS</sequence>
<dbReference type="CDD" id="cd02440">
    <property type="entry name" value="AdoMet_MTases"/>
    <property type="match status" value="1"/>
</dbReference>
<dbReference type="Pfam" id="PF02353">
    <property type="entry name" value="CMAS"/>
    <property type="match status" value="1"/>
</dbReference>
<keyword evidence="4" id="KW-0949">S-adenosyl-L-methionine</keyword>
<gene>
    <name evidence="7" type="ORF">EDC56_3579</name>
</gene>
<evidence type="ECO:0000256" key="6">
    <source>
        <dbReference type="PIRSR" id="PIRSR003085-1"/>
    </source>
</evidence>
<evidence type="ECO:0000313" key="8">
    <source>
        <dbReference type="Proteomes" id="UP000275394"/>
    </source>
</evidence>
<name>A0A3N2DDN9_9GAMM</name>
<dbReference type="SUPFAM" id="SSF53335">
    <property type="entry name" value="S-adenosyl-L-methionine-dependent methyltransferases"/>
    <property type="match status" value="1"/>
</dbReference>
<protein>
    <submittedName>
        <fullName evidence="7">Cyclopropane-fatty-acyl-phospholipid synthase</fullName>
    </submittedName>
</protein>
<dbReference type="Gene3D" id="3.40.50.150">
    <property type="entry name" value="Vaccinia Virus protein VP39"/>
    <property type="match status" value="1"/>
</dbReference>
<dbReference type="InterPro" id="IPR029063">
    <property type="entry name" value="SAM-dependent_MTases_sf"/>
</dbReference>
<dbReference type="RefSeq" id="WP_123713908.1">
    <property type="nucleotide sequence ID" value="NZ_RKHR01000008.1"/>
</dbReference>
<evidence type="ECO:0000256" key="5">
    <source>
        <dbReference type="ARBA" id="ARBA00023098"/>
    </source>
</evidence>
<comment type="caution">
    <text evidence="7">The sequence shown here is derived from an EMBL/GenBank/DDBJ whole genome shotgun (WGS) entry which is preliminary data.</text>
</comment>
<feature type="active site" evidence="6">
    <location>
        <position position="346"/>
    </location>
</feature>
<reference evidence="7 8" key="1">
    <citation type="submission" date="2018-11" db="EMBL/GenBank/DDBJ databases">
        <title>Genomic Encyclopedia of Type Strains, Phase IV (KMG-IV): sequencing the most valuable type-strain genomes for metagenomic binning, comparative biology and taxonomic classification.</title>
        <authorList>
            <person name="Goeker M."/>
        </authorList>
    </citation>
    <scope>NUCLEOTIDE SEQUENCE [LARGE SCALE GENOMIC DNA]</scope>
    <source>
        <strain evidence="7 8">DSM 100316</strain>
    </source>
</reference>
<dbReference type="AlphaFoldDB" id="A0A3N2DDN9"/>
<keyword evidence="5" id="KW-0443">Lipid metabolism</keyword>
<keyword evidence="2" id="KW-0489">Methyltransferase</keyword>
<keyword evidence="3" id="KW-0808">Transferase</keyword>
<organism evidence="7 8">
    <name type="scientific">Sinobacterium caligoides</name>
    <dbReference type="NCBI Taxonomy" id="933926"/>
    <lineage>
        <taxon>Bacteria</taxon>
        <taxon>Pseudomonadati</taxon>
        <taxon>Pseudomonadota</taxon>
        <taxon>Gammaproteobacteria</taxon>
        <taxon>Cellvibrionales</taxon>
        <taxon>Spongiibacteraceae</taxon>
        <taxon>Sinobacterium</taxon>
    </lineage>
</organism>
<proteinExistence type="inferred from homology"/>
<dbReference type="PIRSF" id="PIRSF003085">
    <property type="entry name" value="CMAS"/>
    <property type="match status" value="1"/>
</dbReference>
<dbReference type="InterPro" id="IPR050723">
    <property type="entry name" value="CFA/CMAS"/>
</dbReference>
<dbReference type="EMBL" id="RKHR01000008">
    <property type="protein sequence ID" value="ROR97910.1"/>
    <property type="molecule type" value="Genomic_DNA"/>
</dbReference>
<dbReference type="Proteomes" id="UP000275394">
    <property type="component" value="Unassembled WGS sequence"/>
</dbReference>